<dbReference type="SMART" id="SM00487">
    <property type="entry name" value="DEXDc"/>
    <property type="match status" value="1"/>
</dbReference>
<dbReference type="CDD" id="cd18003">
    <property type="entry name" value="DEXQc_SRCAP"/>
    <property type="match status" value="1"/>
</dbReference>
<keyword evidence="10" id="KW-0175">Coiled coil</keyword>
<dbReference type="InterPro" id="IPR001650">
    <property type="entry name" value="Helicase_C-like"/>
</dbReference>
<evidence type="ECO:0000259" key="12">
    <source>
        <dbReference type="PROSITE" id="PS50090"/>
    </source>
</evidence>
<keyword evidence="5" id="KW-0347">Helicase</keyword>
<feature type="region of interest" description="Disordered" evidence="11">
    <location>
        <begin position="173"/>
        <end position="212"/>
    </location>
</feature>
<sequence>MQQTTAQQLKYYGRRNRAKQKAGRSEQVFSPGSEDASSAHVDEPAASPGVKLQDVIRVSGHPEISQASKEWASKPVATSEEEVTPGSDVVKRQMPTTRKNSAIKSPANQGREATREATTGKQVSALEGVSAKKTPEKVRNEEMVIVGIASNGGQEQHGKPKKGGVPVCAGARKTRAQLARDEARRLAVEGQPSQESHDVATPSMVAHHRQEALERRRRVHQVLAKANAIWSKREFIEANKDKKPQPKSKEPSRSKPHWDFVLEEMTWLAKDFERERKWKLGQAKKVALRVSRSKLDFEAREIRHQKEEEQRVRRVASGIAKEVKKFWMKVEKLVTYKQQLQIEERKKKALDKHLDFLLGQTERYSTMLAANLADPLVVSDHQSIHLLPPVPLEDDAGAAIGEELYLVSQADVPSKDSKVNDEGRNKDRSVNMDLEGDDEDFILNDEEEQEDDEATLEADEALITEAERTEELGALQRESELPMEELLKIYKTKRESMEQDEEETTEGETDKEQEDDGENDNEDEEVDVDDKDLMTIVRADVAEESRCNTEHAWTVGNEAQELTGSSLNIKDTTNVKSEMEDDSHRQSLCQDDDESTLEEEERQAKEEDPSHENEVRFLRHESEMTLEELLAKYKSLTGEHDQDKEDANDDLDDFLEDRQDRTSEAGTSGSSDEEEEDHLDNAHYIAQANARMGEPSTREDQGSRECLADAAAAAQSAQPTGYTYSTTKVRTNLPFLLKHTLREYQHIGLDWLVTMYEKRLNGILADEMGLGKTIMTIALLAHLACEKGIWGPHLIVVPTSVMLNWETEFMKWCPAFKILTYFGSAKERKLKRQGWSRTNSFHVCITTYRLVIQDAKAFKRKKWKYLILDEAHLIKNWKSQRWQTLLNFNSKRRILLTGTPLQNDLMELWSLMHFLMPHVFQSHQEFRDWFSNPITGMVEGQEQVNKELVDRLHNVLRPFLLRRLKKDVEKQLPGKFEHVIHCRLSKRQRNLYEDFMASSDTQETLASGNFLGLINVLMQLRKVCNHPDLFEGRPIISSFDMPGIELHLSSAACSALTLDPLKAVGMESVNWYLSHIEHDMALWEAEEVITMKTPAPIIVELASSGEDTWKQCYTKNKPSKEVRGVIEEIQAVLRAKREKQRKERMLAFSILNDMRCSCRPVYGSDLRKLVEVEHPVHDVHKIKANHSRYLEFSSIVADMVKLPLTRCKWMMDLITAFVFAIPAARAPWPSAWCSHPSSCNSLLRLQLTEQCSQEASIKLVPLRPVVVRRQLFFPDRRLLQFDCGKLQELAVLLRRLKSEGHRALIFTQMTKMLDVLEGFISLYGYTYMRLDGSTKPEQRQILMQRFNTNPKIFLFILSTRSGGVGINLVGADTVIFYDSDWNPAMDQQAQDRCHRIGQTREVHIYRLVSESTIEENILKKANQKRILDDLVIQSGSYNTEFFKKLDPMELFSGLKGVKVDGSDGKAIGTAALATAFANNTSAIGVSEQRELSVADVEAALKNAEDEADYMAMKQVEQEEAAENQEFTEEGFAANIDEEDLADDTEEAGRGGVNAGMVQFESMEVAGTLRVEQGSVEGLRTTVAEESTFAGTSLLPADVEEDMDMLADVRQMAAAAAAEGREKTSFEDQLRPVERFAMRFLELWDPRAENLAVVAQVAFEEKEWELDQLEKLKEEQEAEMDEENEPLSYENWDTAFANQAYRQQVEVLAQQQVSDLLVSEAAATVLGAENFSLKSKGKKAKKAKFKSLAEGSLLTAAETEEATEEYSSDPSYRDSHSDQSHLPHRDPSQRKRMAPKLLEEELLAERHLKKLRREQSKEREVSMEKVVLLGISFVPQSSESLMSFEGFLGGKKKAEGTVSIMGMHPKKGPVVMLEKEKKKDVVKSLEHVPQAAPWVNAEDAVLCAVVHEYGGNWLLASETLAAIPEGGIYRGRHRHPVHCRERFRQLLAQNIAAATGDPSSEKSALHAASNVQLKVTEEHTKRLLDVVQTLPDDELLLPRHFVALLSVVQAQKNVTGQQGPVKLTVPVLLNSPRQQPSVPLTKLHRSYRDEVLFDRLHSGRPNPGQVLAALIESEKSETKVASAPANLRQLMPPPKDLASSIEDESFSIKDFLVGFTDGTAQPPVSGGSEPAIVQSERPLVSIEDLLGIPIMFPVHPIPTKAVRHVAELLVDQRYRLATKMGLEGSGNEWAAAAGSLTGVVGVQVPTKSKNAGKKRPASDPNKPPKPKQPHIPKPGKKKEAPGKSKSSDMASHPPKTMSVMRKKDLSAHNGAATGSLSTSSAIPGQHPAVPRKLPSTIRKTVLDASVDSGLLGRETPGSPKDLEGVQAPGFVESPSNPPEGNQNDITVSKSKKSKISVARPGTEGGEKPPPTKEKRPTTPKKLACASQNRDLDSAASSGMGTGGDSEYLGSSMERRIDLNDLSSSDDDVTITGVIPGGAAGRSEASNAPQSQLQLASSALDGLQPKTAMPRLVAGTASPGIRTLRDEFRSPFLSDDIRFSSLRDGAVGTSLLKKHPQSLGGIGSDLQIGLPLTLRGSLMTPGTVGHTESSSSLASAFGNVSLSTKRSDWLPVSASSGWEPFSSLPDFLPMEPSQLQHDPPPLGVWPNPTLVDLESPVQNLRKLSDNVAQRSPSNGAGFIRHEGNRTSGGVSSFQLRCEPAVALGSISPSVVIGSRVADIGAPMIQLRKSTLDNQIQELPDLEMVVNEQHLQSLGNLASRSVPQMQAQSLFSAGFPSASISRGGGNLTQHPFSFAPATPQFPFSTSPKIGQQHLYSSGSQNVELPPDFWPSSSVSFPKQQLYNYQHQHSGEALPTFVGAPVVDQEVSIDLGLSLGPGVPEKQPGARLP</sequence>
<dbReference type="InterPro" id="IPR014012">
    <property type="entry name" value="HSA_dom"/>
</dbReference>
<feature type="domain" description="Helicase ATP-binding" evidence="13">
    <location>
        <begin position="753"/>
        <end position="918"/>
    </location>
</feature>
<keyword evidence="7" id="KW-0156">Chromatin regulator</keyword>
<dbReference type="PROSITE" id="PS50090">
    <property type="entry name" value="MYB_LIKE"/>
    <property type="match status" value="1"/>
</dbReference>
<keyword evidence="8" id="KW-0238">DNA-binding</keyword>
<reference evidence="16" key="1">
    <citation type="submission" date="2024-02" db="EMBL/GenBank/DDBJ databases">
        <authorList>
            <consortium name="ELIXIR-Norway"/>
            <consortium name="Elixir Norway"/>
        </authorList>
    </citation>
    <scope>NUCLEOTIDE SEQUENCE</scope>
</reference>
<feature type="region of interest" description="Disordered" evidence="11">
    <location>
        <begin position="2203"/>
        <end position="2449"/>
    </location>
</feature>
<dbReference type="Pfam" id="PF00271">
    <property type="entry name" value="Helicase_C"/>
    <property type="match status" value="1"/>
</dbReference>
<feature type="region of interest" description="Disordered" evidence="11">
    <location>
        <begin position="412"/>
        <end position="456"/>
    </location>
</feature>
<accession>A0ABP0V6T4</accession>
<dbReference type="InterPro" id="IPR050520">
    <property type="entry name" value="INO80/SWR1_helicase"/>
</dbReference>
<evidence type="ECO:0000256" key="3">
    <source>
        <dbReference type="ARBA" id="ARBA00022741"/>
    </source>
</evidence>
<dbReference type="CDD" id="cd18793">
    <property type="entry name" value="SF2_C_SNF"/>
    <property type="match status" value="1"/>
</dbReference>
<feature type="domain" description="HSA" evidence="15">
    <location>
        <begin position="245"/>
        <end position="317"/>
    </location>
</feature>
<dbReference type="PANTHER" id="PTHR45685">
    <property type="entry name" value="HELICASE SRCAP-RELATED"/>
    <property type="match status" value="1"/>
</dbReference>
<comment type="subcellular location">
    <subcellularLocation>
        <location evidence="1">Nucleus</location>
    </subcellularLocation>
</comment>
<keyword evidence="4" id="KW-0378">Hydrolase</keyword>
<dbReference type="Proteomes" id="UP001497444">
    <property type="component" value="Unassembled WGS sequence"/>
</dbReference>
<dbReference type="SMART" id="SM00490">
    <property type="entry name" value="HELICc"/>
    <property type="match status" value="1"/>
</dbReference>
<feature type="compositionally biased region" description="Basic and acidic residues" evidence="11">
    <location>
        <begin position="471"/>
        <end position="497"/>
    </location>
</feature>
<dbReference type="PANTHER" id="PTHR45685:SF1">
    <property type="entry name" value="HELICASE SRCAP"/>
    <property type="match status" value="1"/>
</dbReference>
<feature type="compositionally biased region" description="Polar residues" evidence="11">
    <location>
        <begin position="94"/>
        <end position="108"/>
    </location>
</feature>
<feature type="compositionally biased region" description="Acidic residues" evidence="11">
    <location>
        <begin position="590"/>
        <end position="601"/>
    </location>
</feature>
<dbReference type="SUPFAM" id="SSF52540">
    <property type="entry name" value="P-loop containing nucleoside triphosphate hydrolases"/>
    <property type="match status" value="2"/>
</dbReference>
<dbReference type="InterPro" id="IPR000330">
    <property type="entry name" value="SNF2_N"/>
</dbReference>
<feature type="compositionally biased region" description="Basic and acidic residues" evidence="11">
    <location>
        <begin position="602"/>
        <end position="623"/>
    </location>
</feature>
<feature type="compositionally biased region" description="Acidic residues" evidence="11">
    <location>
        <begin position="1757"/>
        <end position="1766"/>
    </location>
</feature>
<evidence type="ECO:0000256" key="5">
    <source>
        <dbReference type="ARBA" id="ARBA00022806"/>
    </source>
</evidence>
<feature type="compositionally biased region" description="Basic and acidic residues" evidence="11">
    <location>
        <begin position="2363"/>
        <end position="2375"/>
    </location>
</feature>
<evidence type="ECO:0000256" key="1">
    <source>
        <dbReference type="ARBA" id="ARBA00004123"/>
    </source>
</evidence>
<dbReference type="Gene3D" id="1.20.120.850">
    <property type="entry name" value="SWI2/SNF2 ATPases, N-terminal domain"/>
    <property type="match status" value="1"/>
</dbReference>
<evidence type="ECO:0000259" key="13">
    <source>
        <dbReference type="PROSITE" id="PS51192"/>
    </source>
</evidence>
<evidence type="ECO:0000256" key="4">
    <source>
        <dbReference type="ARBA" id="ARBA00022801"/>
    </source>
</evidence>
<feature type="compositionally biased region" description="Basic and acidic residues" evidence="11">
    <location>
        <begin position="2236"/>
        <end position="2245"/>
    </location>
</feature>
<dbReference type="Pfam" id="PF00176">
    <property type="entry name" value="SNF2-rel_dom"/>
    <property type="match status" value="1"/>
</dbReference>
<keyword evidence="6" id="KW-0067">ATP-binding</keyword>
<evidence type="ECO:0000259" key="14">
    <source>
        <dbReference type="PROSITE" id="PS51194"/>
    </source>
</evidence>
<feature type="compositionally biased region" description="Basic and acidic residues" evidence="11">
    <location>
        <begin position="540"/>
        <end position="549"/>
    </location>
</feature>
<feature type="region of interest" description="Disordered" evidence="11">
    <location>
        <begin position="471"/>
        <end position="650"/>
    </location>
</feature>
<evidence type="ECO:0000256" key="10">
    <source>
        <dbReference type="SAM" id="Coils"/>
    </source>
</evidence>
<feature type="compositionally biased region" description="Polar residues" evidence="11">
    <location>
        <begin position="2337"/>
        <end position="2346"/>
    </location>
</feature>
<dbReference type="PROSITE" id="PS51204">
    <property type="entry name" value="HSA"/>
    <property type="match status" value="1"/>
</dbReference>
<proteinExistence type="inferred from homology"/>
<feature type="compositionally biased region" description="Basic and acidic residues" evidence="11">
    <location>
        <begin position="1770"/>
        <end position="1788"/>
    </location>
</feature>
<feature type="compositionally biased region" description="Basic residues" evidence="11">
    <location>
        <begin position="12"/>
        <end position="22"/>
    </location>
</feature>
<feature type="compositionally biased region" description="Basic and acidic residues" evidence="11">
    <location>
        <begin position="413"/>
        <end position="430"/>
    </location>
</feature>
<protein>
    <submittedName>
        <fullName evidence="16">Uncharacterized protein</fullName>
    </submittedName>
</protein>
<keyword evidence="17" id="KW-1185">Reference proteome</keyword>
<dbReference type="PROSITE" id="PS51192">
    <property type="entry name" value="HELICASE_ATP_BIND_1"/>
    <property type="match status" value="1"/>
</dbReference>
<feature type="region of interest" description="Disordered" evidence="11">
    <location>
        <begin position="1755"/>
        <end position="1791"/>
    </location>
</feature>
<evidence type="ECO:0000256" key="8">
    <source>
        <dbReference type="ARBA" id="ARBA00023125"/>
    </source>
</evidence>
<dbReference type="SMART" id="SM00573">
    <property type="entry name" value="HSA"/>
    <property type="match status" value="1"/>
</dbReference>
<dbReference type="PROSITE" id="PS51194">
    <property type="entry name" value="HELICASE_CTER"/>
    <property type="match status" value="1"/>
</dbReference>
<dbReference type="EMBL" id="CAXAQS010000040">
    <property type="protein sequence ID" value="CAK9249736.1"/>
    <property type="molecule type" value="Genomic_DNA"/>
</dbReference>
<evidence type="ECO:0000313" key="16">
    <source>
        <dbReference type="EMBL" id="CAK9249736.1"/>
    </source>
</evidence>
<feature type="compositionally biased region" description="Basic and acidic residues" evidence="11">
    <location>
        <begin position="178"/>
        <end position="187"/>
    </location>
</feature>
<evidence type="ECO:0000259" key="15">
    <source>
        <dbReference type="PROSITE" id="PS51204"/>
    </source>
</evidence>
<dbReference type="InterPro" id="IPR014001">
    <property type="entry name" value="Helicase_ATP-bd"/>
</dbReference>
<gene>
    <name evidence="16" type="ORF">CSSPJE1EN1_LOCUS25114</name>
</gene>
<feature type="coiled-coil region" evidence="10">
    <location>
        <begin position="1658"/>
        <end position="1685"/>
    </location>
</feature>
<feature type="compositionally biased region" description="Acidic residues" evidence="11">
    <location>
        <begin position="434"/>
        <end position="456"/>
    </location>
</feature>
<feature type="compositionally biased region" description="Polar residues" evidence="11">
    <location>
        <begin position="560"/>
        <end position="576"/>
    </location>
</feature>
<evidence type="ECO:0000256" key="2">
    <source>
        <dbReference type="ARBA" id="ARBA00009220"/>
    </source>
</evidence>
<dbReference type="Pfam" id="PF07529">
    <property type="entry name" value="HSA"/>
    <property type="match status" value="1"/>
</dbReference>
<evidence type="ECO:0000313" key="17">
    <source>
        <dbReference type="Proteomes" id="UP001497444"/>
    </source>
</evidence>
<evidence type="ECO:0000256" key="9">
    <source>
        <dbReference type="ARBA" id="ARBA00023242"/>
    </source>
</evidence>
<evidence type="ECO:0000256" key="7">
    <source>
        <dbReference type="ARBA" id="ARBA00022853"/>
    </source>
</evidence>
<dbReference type="Gene3D" id="3.40.50.300">
    <property type="entry name" value="P-loop containing nucleotide triphosphate hydrolases"/>
    <property type="match status" value="1"/>
</dbReference>
<feature type="domain" description="Helicase C-terminal" evidence="14">
    <location>
        <begin position="1288"/>
        <end position="1438"/>
    </location>
</feature>
<dbReference type="Gene3D" id="3.40.50.10810">
    <property type="entry name" value="Tandem AAA-ATPase domain"/>
    <property type="match status" value="1"/>
</dbReference>
<feature type="compositionally biased region" description="Low complexity" evidence="11">
    <location>
        <begin position="2269"/>
        <end position="2280"/>
    </location>
</feature>
<evidence type="ECO:0000256" key="11">
    <source>
        <dbReference type="SAM" id="MobiDB-lite"/>
    </source>
</evidence>
<feature type="compositionally biased region" description="Basic residues" evidence="11">
    <location>
        <begin position="2223"/>
        <end position="2235"/>
    </location>
</feature>
<comment type="similarity">
    <text evidence="2">Belongs to the SNF2/RAD54 helicase family. SWR1 subfamily.</text>
</comment>
<comment type="caution">
    <text evidence="16">The sequence shown here is derived from an EMBL/GenBank/DDBJ whole genome shotgun (WGS) entry which is preliminary data.</text>
</comment>
<evidence type="ECO:0000256" key="6">
    <source>
        <dbReference type="ARBA" id="ARBA00022840"/>
    </source>
</evidence>
<feature type="region of interest" description="Disordered" evidence="11">
    <location>
        <begin position="1"/>
        <end position="138"/>
    </location>
</feature>
<feature type="compositionally biased region" description="Acidic residues" evidence="11">
    <location>
        <begin position="498"/>
        <end position="530"/>
    </location>
</feature>
<dbReference type="InterPro" id="IPR049730">
    <property type="entry name" value="SNF2/RAD54-like_C"/>
</dbReference>
<dbReference type="InterPro" id="IPR027417">
    <property type="entry name" value="P-loop_NTPase"/>
</dbReference>
<organism evidence="16 17">
    <name type="scientific">Sphagnum jensenii</name>
    <dbReference type="NCBI Taxonomy" id="128206"/>
    <lineage>
        <taxon>Eukaryota</taxon>
        <taxon>Viridiplantae</taxon>
        <taxon>Streptophyta</taxon>
        <taxon>Embryophyta</taxon>
        <taxon>Bryophyta</taxon>
        <taxon>Sphagnophytina</taxon>
        <taxon>Sphagnopsida</taxon>
        <taxon>Sphagnales</taxon>
        <taxon>Sphagnaceae</taxon>
        <taxon>Sphagnum</taxon>
    </lineage>
</organism>
<dbReference type="InterPro" id="IPR038718">
    <property type="entry name" value="SNF2-like_sf"/>
</dbReference>
<dbReference type="InterPro" id="IPR001005">
    <property type="entry name" value="SANT/Myb"/>
</dbReference>
<keyword evidence="3" id="KW-0547">Nucleotide-binding</keyword>
<feature type="domain" description="Myb-like" evidence="12">
    <location>
        <begin position="1892"/>
        <end position="1946"/>
    </location>
</feature>
<keyword evidence="9" id="KW-0539">Nucleus</keyword>
<name>A0ABP0V6T4_9BRYO</name>